<evidence type="ECO:0000256" key="6">
    <source>
        <dbReference type="ARBA" id="ARBA00023242"/>
    </source>
</evidence>
<evidence type="ECO:0000313" key="9">
    <source>
        <dbReference type="Proteomes" id="UP000186583"/>
    </source>
</evidence>
<keyword evidence="1" id="KW-0479">Metal-binding</keyword>
<dbReference type="GO" id="GO:0003677">
    <property type="term" value="F:DNA binding"/>
    <property type="evidence" value="ECO:0007669"/>
    <property type="project" value="UniProtKB-KW"/>
</dbReference>
<evidence type="ECO:0000313" key="8">
    <source>
        <dbReference type="EMBL" id="OLN87331.1"/>
    </source>
</evidence>
<name>A0A1Q8RSN9_9PEZI</name>
<evidence type="ECO:0000256" key="3">
    <source>
        <dbReference type="ARBA" id="ARBA00023015"/>
    </source>
</evidence>
<evidence type="ECO:0000256" key="4">
    <source>
        <dbReference type="ARBA" id="ARBA00023125"/>
    </source>
</evidence>
<evidence type="ECO:0000259" key="7">
    <source>
        <dbReference type="PROSITE" id="PS50048"/>
    </source>
</evidence>
<dbReference type="PANTHER" id="PTHR36206:SF16">
    <property type="entry name" value="TRANSCRIPTION FACTOR DOMAIN-CONTAINING PROTEIN-RELATED"/>
    <property type="match status" value="1"/>
</dbReference>
<dbReference type="OrthoDB" id="3145928at2759"/>
<dbReference type="InterPro" id="IPR052360">
    <property type="entry name" value="Transcr_Regulatory_Proteins"/>
</dbReference>
<dbReference type="AlphaFoldDB" id="A0A1Q8RSN9"/>
<accession>A0A1Q8RSN9</accession>
<evidence type="ECO:0000256" key="2">
    <source>
        <dbReference type="ARBA" id="ARBA00022833"/>
    </source>
</evidence>
<organism evidence="8 9">
    <name type="scientific">Colletotrichum chlorophyti</name>
    <dbReference type="NCBI Taxonomy" id="708187"/>
    <lineage>
        <taxon>Eukaryota</taxon>
        <taxon>Fungi</taxon>
        <taxon>Dikarya</taxon>
        <taxon>Ascomycota</taxon>
        <taxon>Pezizomycotina</taxon>
        <taxon>Sordariomycetes</taxon>
        <taxon>Hypocreomycetidae</taxon>
        <taxon>Glomerellales</taxon>
        <taxon>Glomerellaceae</taxon>
        <taxon>Colletotrichum</taxon>
    </lineage>
</organism>
<gene>
    <name evidence="8" type="ORF">CCHL11_03678</name>
</gene>
<reference evidence="8 9" key="1">
    <citation type="submission" date="2016-11" db="EMBL/GenBank/DDBJ databases">
        <title>Draft Genome Assembly of Colletotrichum chlorophyti a pathogen of herbaceous plants.</title>
        <authorList>
            <person name="Gan P."/>
            <person name="Narusaka M."/>
            <person name="Tsushima A."/>
            <person name="Narusaka Y."/>
            <person name="Takano Y."/>
            <person name="Shirasu K."/>
        </authorList>
    </citation>
    <scope>NUCLEOTIDE SEQUENCE [LARGE SCALE GENOMIC DNA]</scope>
    <source>
        <strain evidence="8 9">NTL11</strain>
    </source>
</reference>
<dbReference type="InterPro" id="IPR036864">
    <property type="entry name" value="Zn2-C6_fun-type_DNA-bd_sf"/>
</dbReference>
<evidence type="ECO:0000256" key="5">
    <source>
        <dbReference type="ARBA" id="ARBA00023163"/>
    </source>
</evidence>
<keyword evidence="5" id="KW-0804">Transcription</keyword>
<comment type="caution">
    <text evidence="8">The sequence shown here is derived from an EMBL/GenBank/DDBJ whole genome shotgun (WGS) entry which is preliminary data.</text>
</comment>
<dbReference type="SMART" id="SM00066">
    <property type="entry name" value="GAL4"/>
    <property type="match status" value="1"/>
</dbReference>
<dbReference type="CDD" id="cd00067">
    <property type="entry name" value="GAL4"/>
    <property type="match status" value="1"/>
</dbReference>
<keyword evidence="4" id="KW-0238">DNA-binding</keyword>
<feature type="domain" description="Zn(2)-C6 fungal-type" evidence="7">
    <location>
        <begin position="12"/>
        <end position="40"/>
    </location>
</feature>
<keyword evidence="9" id="KW-1185">Reference proteome</keyword>
<dbReference type="GO" id="GO:0000981">
    <property type="term" value="F:DNA-binding transcription factor activity, RNA polymerase II-specific"/>
    <property type="evidence" value="ECO:0007669"/>
    <property type="project" value="InterPro"/>
</dbReference>
<dbReference type="Pfam" id="PF00172">
    <property type="entry name" value="Zn_clus"/>
    <property type="match status" value="1"/>
</dbReference>
<proteinExistence type="predicted"/>
<dbReference type="EMBL" id="MPGH01000101">
    <property type="protein sequence ID" value="OLN87331.1"/>
    <property type="molecule type" value="Genomic_DNA"/>
</dbReference>
<dbReference type="STRING" id="708187.A0A1Q8RSN9"/>
<dbReference type="PROSITE" id="PS00463">
    <property type="entry name" value="ZN2_CY6_FUNGAL_1"/>
    <property type="match status" value="1"/>
</dbReference>
<dbReference type="Gene3D" id="4.10.240.10">
    <property type="entry name" value="Zn(2)-C6 fungal-type DNA-binding domain"/>
    <property type="match status" value="1"/>
</dbReference>
<dbReference type="PANTHER" id="PTHR36206">
    <property type="entry name" value="ASPERCRYPTIN BIOSYNTHESIS CLUSTER-SPECIFIC TRANSCRIPTION REGULATOR ATNN-RELATED"/>
    <property type="match status" value="1"/>
</dbReference>
<dbReference type="InterPro" id="IPR001138">
    <property type="entry name" value="Zn2Cys6_DnaBD"/>
</dbReference>
<protein>
    <submittedName>
        <fullName evidence="8">Transcriptional regulatory protein moc3-like protein 3</fullName>
    </submittedName>
</protein>
<dbReference type="SUPFAM" id="SSF57701">
    <property type="entry name" value="Zn2/Cys6 DNA-binding domain"/>
    <property type="match status" value="1"/>
</dbReference>
<keyword evidence="6" id="KW-0539">Nucleus</keyword>
<dbReference type="Proteomes" id="UP000186583">
    <property type="component" value="Unassembled WGS sequence"/>
</dbReference>
<evidence type="ECO:0000256" key="1">
    <source>
        <dbReference type="ARBA" id="ARBA00022723"/>
    </source>
</evidence>
<dbReference type="GO" id="GO:0008270">
    <property type="term" value="F:zinc ion binding"/>
    <property type="evidence" value="ECO:0007669"/>
    <property type="project" value="InterPro"/>
</dbReference>
<keyword evidence="2" id="KW-0862">Zinc</keyword>
<keyword evidence="3" id="KW-0805">Transcription regulation</keyword>
<sequence>MARKGSRKTRTGCVTCKIRKVKCDEAKPRCNRCTATGRQCDGYDPVTIVSTKPTGLRHYRPQHVFPGTKSSREGRALQYFYEAAAPFLGGAVDPNFWTKLVMQFASFEPAARHSVVAISTLAEQHQLLQGQVSAAQNSGSNEWLFALRHYNAAIRNITEMTSQDRQPVALLVCVLFVCLEFLQANKNVIIKHCKHGFSLLQNTVNDYAWTKEHLLPLFRRLSIFVYVWADDIEDFPDMDGLESRAPDSFQTFAGAQLMIEELLSRTLRLVRRGDSYRTHPKITSKVPSQLLVEQDEIHHALDRWRSLFEDFKNRLRSPAEDAVPDPGKEESAGKMQRILQARYESCRTWANTAFDNEESRADASQESIENSRSLQAETSCQQPPEFNIDSGHMPSISLTAVRCLHLESRLRDLNLVPVPGLPRENICMEGQAGACPLIMSQSSTTERKKSH</sequence>
<dbReference type="PROSITE" id="PS50048">
    <property type="entry name" value="ZN2_CY6_FUNGAL_2"/>
    <property type="match status" value="1"/>
</dbReference>